<evidence type="ECO:0000256" key="5">
    <source>
        <dbReference type="ARBA" id="ARBA00023136"/>
    </source>
</evidence>
<dbReference type="OrthoDB" id="2152119at2759"/>
<evidence type="ECO:0000313" key="10">
    <source>
        <dbReference type="Proteomes" id="UP000016931"/>
    </source>
</evidence>
<feature type="signal peptide" evidence="8">
    <location>
        <begin position="1"/>
        <end position="21"/>
    </location>
</feature>
<dbReference type="PROSITE" id="PS01309">
    <property type="entry name" value="UPF0057"/>
    <property type="match status" value="1"/>
</dbReference>
<evidence type="ECO:0000256" key="2">
    <source>
        <dbReference type="ARBA" id="ARBA00009530"/>
    </source>
</evidence>
<keyword evidence="8" id="KW-0732">Signal</keyword>
<dbReference type="InterPro" id="IPR000612">
    <property type="entry name" value="PMP3"/>
</dbReference>
<evidence type="ECO:0000313" key="9">
    <source>
        <dbReference type="EMBL" id="EMF12292.1"/>
    </source>
</evidence>
<protein>
    <submittedName>
        <fullName evidence="9">UPF0057-domain-containing protein</fullName>
    </submittedName>
</protein>
<dbReference type="PANTHER" id="PTHR21659">
    <property type="entry name" value="HYDROPHOBIC PROTEIN RCI2 LOW TEMPERATURE AND SALT RESPONSIVE PROTEIN LTI6 -RELATED"/>
    <property type="match status" value="1"/>
</dbReference>
<reference evidence="9 10" key="1">
    <citation type="journal article" date="2012" name="PLoS Pathog.">
        <title>Diverse lifestyles and strategies of plant pathogenesis encoded in the genomes of eighteen Dothideomycetes fungi.</title>
        <authorList>
            <person name="Ohm R.A."/>
            <person name="Feau N."/>
            <person name="Henrissat B."/>
            <person name="Schoch C.L."/>
            <person name="Horwitz B.A."/>
            <person name="Barry K.W."/>
            <person name="Condon B.J."/>
            <person name="Copeland A.C."/>
            <person name="Dhillon B."/>
            <person name="Glaser F."/>
            <person name="Hesse C.N."/>
            <person name="Kosti I."/>
            <person name="LaButti K."/>
            <person name="Lindquist E.A."/>
            <person name="Lucas S."/>
            <person name="Salamov A.A."/>
            <person name="Bradshaw R.E."/>
            <person name="Ciuffetti L."/>
            <person name="Hamelin R.C."/>
            <person name="Kema G.H.J."/>
            <person name="Lawrence C."/>
            <person name="Scott J.A."/>
            <person name="Spatafora J.W."/>
            <person name="Turgeon B.G."/>
            <person name="de Wit P.J.G.M."/>
            <person name="Zhong S."/>
            <person name="Goodwin S.B."/>
            <person name="Grigoriev I.V."/>
        </authorList>
    </citation>
    <scope>NUCLEOTIDE SEQUENCE [LARGE SCALE GENOMIC DNA]</scope>
    <source>
        <strain evidence="9 10">SO2202</strain>
    </source>
</reference>
<organism evidence="9 10">
    <name type="scientific">Sphaerulina musiva (strain SO2202)</name>
    <name type="common">Poplar stem canker fungus</name>
    <name type="synonym">Septoria musiva</name>
    <dbReference type="NCBI Taxonomy" id="692275"/>
    <lineage>
        <taxon>Eukaryota</taxon>
        <taxon>Fungi</taxon>
        <taxon>Dikarya</taxon>
        <taxon>Ascomycota</taxon>
        <taxon>Pezizomycotina</taxon>
        <taxon>Dothideomycetes</taxon>
        <taxon>Dothideomycetidae</taxon>
        <taxon>Mycosphaerellales</taxon>
        <taxon>Mycosphaerellaceae</taxon>
        <taxon>Sphaerulina</taxon>
    </lineage>
</organism>
<feature type="region of interest" description="Disordered" evidence="6">
    <location>
        <begin position="63"/>
        <end position="82"/>
    </location>
</feature>
<gene>
    <name evidence="9" type="ORF">SEPMUDRAFT_109059</name>
</gene>
<dbReference type="EMBL" id="KB456265">
    <property type="protein sequence ID" value="EMF12292.1"/>
    <property type="molecule type" value="Genomic_DNA"/>
</dbReference>
<feature type="region of interest" description="Disordered" evidence="6">
    <location>
        <begin position="87"/>
        <end position="119"/>
    </location>
</feature>
<dbReference type="Proteomes" id="UP000016931">
    <property type="component" value="Unassembled WGS sequence"/>
</dbReference>
<comment type="subcellular location">
    <subcellularLocation>
        <location evidence="1">Membrane</location>
    </subcellularLocation>
</comment>
<dbReference type="GeneID" id="27897900"/>
<evidence type="ECO:0000256" key="3">
    <source>
        <dbReference type="ARBA" id="ARBA00022692"/>
    </source>
</evidence>
<evidence type="ECO:0000256" key="1">
    <source>
        <dbReference type="ARBA" id="ARBA00004370"/>
    </source>
</evidence>
<dbReference type="PANTHER" id="PTHR21659:SF42">
    <property type="entry name" value="UPF0057 MEMBRANE PROTEIN ZK632.10-RELATED"/>
    <property type="match status" value="1"/>
</dbReference>
<dbReference type="AlphaFoldDB" id="N1QG69"/>
<sequence length="119" mass="12842">MISTLLLVILTVLLPPVGVYCVAGCGADVLINICLTLLGYFPGHIHAFYILYIFYSRKEQQQQASSQQQQGGNYPSQQNFRSAPGIYSTKVQSGGFASSSRRGRGDYGTMAAAPAHPPN</sequence>
<feature type="compositionally biased region" description="Low complexity" evidence="6">
    <location>
        <begin position="63"/>
        <end position="79"/>
    </location>
</feature>
<comment type="similarity">
    <text evidence="2">Belongs to the UPF0057 (PMP3) family.</text>
</comment>
<dbReference type="GO" id="GO:0016020">
    <property type="term" value="C:membrane"/>
    <property type="evidence" value="ECO:0007669"/>
    <property type="project" value="UniProtKB-SubCell"/>
</dbReference>
<feature type="transmembrane region" description="Helical" evidence="7">
    <location>
        <begin position="37"/>
        <end position="55"/>
    </location>
</feature>
<keyword evidence="4 7" id="KW-1133">Transmembrane helix</keyword>
<keyword evidence="5 7" id="KW-0472">Membrane</keyword>
<accession>N1QG69</accession>
<name>N1QG69_SPHMS</name>
<keyword evidence="10" id="KW-1185">Reference proteome</keyword>
<evidence type="ECO:0000256" key="4">
    <source>
        <dbReference type="ARBA" id="ARBA00022989"/>
    </source>
</evidence>
<dbReference type="HOGENOM" id="CLU_107649_1_0_1"/>
<dbReference type="eggNOG" id="KOG1773">
    <property type="taxonomic scope" value="Eukaryota"/>
</dbReference>
<dbReference type="Pfam" id="PF01679">
    <property type="entry name" value="Pmp3"/>
    <property type="match status" value="1"/>
</dbReference>
<dbReference type="OMA" id="EYVYYER"/>
<proteinExistence type="inferred from homology"/>
<dbReference type="RefSeq" id="XP_016760413.1">
    <property type="nucleotide sequence ID" value="XM_016900763.1"/>
</dbReference>
<keyword evidence="3 7" id="KW-0812">Transmembrane</keyword>
<evidence type="ECO:0000256" key="7">
    <source>
        <dbReference type="SAM" id="Phobius"/>
    </source>
</evidence>
<evidence type="ECO:0000256" key="6">
    <source>
        <dbReference type="SAM" id="MobiDB-lite"/>
    </source>
</evidence>
<evidence type="ECO:0000256" key="8">
    <source>
        <dbReference type="SAM" id="SignalP"/>
    </source>
</evidence>
<feature type="chain" id="PRO_5004110786" evidence="8">
    <location>
        <begin position="22"/>
        <end position="119"/>
    </location>
</feature>